<dbReference type="EMBL" id="UGQT01000001">
    <property type="protein sequence ID" value="STZ58713.1"/>
    <property type="molecule type" value="Genomic_DNA"/>
</dbReference>
<keyword evidence="3" id="KW-1185">Reference proteome</keyword>
<dbReference type="AlphaFoldDB" id="A0A378TFX9"/>
<dbReference type="RefSeq" id="WP_115278441.1">
    <property type="nucleotide sequence ID" value="NZ_AP022600.1"/>
</dbReference>
<dbReference type="GO" id="GO:0016646">
    <property type="term" value="F:oxidoreductase activity, acting on the CH-NH group of donors, NAD or NADP as acceptor"/>
    <property type="evidence" value="ECO:0007669"/>
    <property type="project" value="UniProtKB-ARBA"/>
</dbReference>
<accession>A0A378TFX9</accession>
<dbReference type="Proteomes" id="UP000254978">
    <property type="component" value="Unassembled WGS sequence"/>
</dbReference>
<name>A0A378TFX9_9MYCO</name>
<evidence type="ECO:0000313" key="2">
    <source>
        <dbReference type="EMBL" id="STZ58713.1"/>
    </source>
</evidence>
<dbReference type="PANTHER" id="PTHR43812:SF2">
    <property type="entry name" value="FLAVIN REDUCTASE LIKE DOMAIN-CONTAINING PROTEIN"/>
    <property type="match status" value="1"/>
</dbReference>
<gene>
    <name evidence="2" type="ORF">NCTC10821_02228</name>
</gene>
<protein>
    <submittedName>
        <fullName evidence="2">Conserved protein of DIM6/NTAB family</fullName>
    </submittedName>
</protein>
<sequence length="208" mass="22205">MAREGAHYYRPAQGTGLPHDPFNAIVAPRPIGWISTVSGEGVANLAPYSFFNGFNYHPPIVGFASVGWKDSVANVEATGEFVWNLATRDLAEAMNETSAPLPPESDEFVRGKLTAVPSTLVSAPRVLESPVNFECTLTQLVQLATSAGEAVPTWLVLGEVVAVHIDAELLNDGIFDTGAAHPIVRAGGPAQYFEITPDAAFEMRRPSS</sequence>
<dbReference type="OrthoDB" id="9794638at2"/>
<evidence type="ECO:0000313" key="3">
    <source>
        <dbReference type="Proteomes" id="UP000254978"/>
    </source>
</evidence>
<evidence type="ECO:0000259" key="1">
    <source>
        <dbReference type="SMART" id="SM00903"/>
    </source>
</evidence>
<dbReference type="Pfam" id="PF01613">
    <property type="entry name" value="Flavin_Reduct"/>
    <property type="match status" value="1"/>
</dbReference>
<dbReference type="SMART" id="SM00903">
    <property type="entry name" value="Flavin_Reduct"/>
    <property type="match status" value="1"/>
</dbReference>
<organism evidence="2 3">
    <name type="scientific">Mycolicibacterium tokaiense</name>
    <dbReference type="NCBI Taxonomy" id="39695"/>
    <lineage>
        <taxon>Bacteria</taxon>
        <taxon>Bacillati</taxon>
        <taxon>Actinomycetota</taxon>
        <taxon>Actinomycetes</taxon>
        <taxon>Mycobacteriales</taxon>
        <taxon>Mycobacteriaceae</taxon>
        <taxon>Mycolicibacterium</taxon>
    </lineage>
</organism>
<dbReference type="PANTHER" id="PTHR43812">
    <property type="entry name" value="BLR2425 PROTEIN"/>
    <property type="match status" value="1"/>
</dbReference>
<dbReference type="Gene3D" id="2.30.110.10">
    <property type="entry name" value="Electron Transport, Fmn-binding Protein, Chain A"/>
    <property type="match status" value="1"/>
</dbReference>
<dbReference type="SUPFAM" id="SSF50475">
    <property type="entry name" value="FMN-binding split barrel"/>
    <property type="match status" value="1"/>
</dbReference>
<dbReference type="InterPro" id="IPR002563">
    <property type="entry name" value="Flavin_Rdtase-like_dom"/>
</dbReference>
<proteinExistence type="predicted"/>
<reference evidence="2 3" key="1">
    <citation type="submission" date="2018-06" db="EMBL/GenBank/DDBJ databases">
        <authorList>
            <consortium name="Pathogen Informatics"/>
            <person name="Doyle S."/>
        </authorList>
    </citation>
    <scope>NUCLEOTIDE SEQUENCE [LARGE SCALE GENOMIC DNA]</scope>
    <source>
        <strain evidence="2 3">NCTC10821</strain>
    </source>
</reference>
<dbReference type="InterPro" id="IPR012349">
    <property type="entry name" value="Split_barrel_FMN-bd"/>
</dbReference>
<feature type="domain" description="Flavin reductase like" evidence="1">
    <location>
        <begin position="24"/>
        <end position="177"/>
    </location>
</feature>
<dbReference type="GO" id="GO:0010181">
    <property type="term" value="F:FMN binding"/>
    <property type="evidence" value="ECO:0007669"/>
    <property type="project" value="InterPro"/>
</dbReference>